<dbReference type="Pfam" id="PF08282">
    <property type="entry name" value="Hydrolase_3"/>
    <property type="match status" value="1"/>
</dbReference>
<keyword evidence="1" id="KW-0378">Hydrolase</keyword>
<dbReference type="GO" id="GO:0016787">
    <property type="term" value="F:hydrolase activity"/>
    <property type="evidence" value="ECO:0007669"/>
    <property type="project" value="UniProtKB-KW"/>
</dbReference>
<proteinExistence type="predicted"/>
<dbReference type="SFLD" id="SFLDS00003">
    <property type="entry name" value="Haloacid_Dehalogenase"/>
    <property type="match status" value="1"/>
</dbReference>
<dbReference type="SUPFAM" id="SSF56784">
    <property type="entry name" value="HAD-like"/>
    <property type="match status" value="1"/>
</dbReference>
<dbReference type="PANTHER" id="PTHR10000:SF8">
    <property type="entry name" value="HAD SUPERFAMILY HYDROLASE-LIKE, TYPE 3"/>
    <property type="match status" value="1"/>
</dbReference>
<dbReference type="InterPro" id="IPR023214">
    <property type="entry name" value="HAD_sf"/>
</dbReference>
<reference evidence="1" key="3">
    <citation type="journal article" date="2023" name="Microbiol. Resour. Announc.">
        <title>Draft Genome Sequence of Granulicatella sp. Strain S8, Isolated from a Marine Fish, Seriola quinqueradiata.</title>
        <authorList>
            <person name="Lee M."/>
            <person name="Farooq A."/>
            <person name="Jeong J.B."/>
            <person name="Jung M.Y."/>
        </authorList>
    </citation>
    <scope>NUCLEOTIDE SEQUENCE</scope>
    <source>
        <strain evidence="1">S8</strain>
    </source>
</reference>
<evidence type="ECO:0000313" key="2">
    <source>
        <dbReference type="Proteomes" id="UP001059480"/>
    </source>
</evidence>
<dbReference type="CDD" id="cd07516">
    <property type="entry name" value="HAD_Pase"/>
    <property type="match status" value="1"/>
</dbReference>
<name>A0ABT1WMT0_9LACT</name>
<dbReference type="Gene3D" id="3.40.50.1000">
    <property type="entry name" value="HAD superfamily/HAD-like"/>
    <property type="match status" value="1"/>
</dbReference>
<sequence>MKRMKAIALDLDGTLLTSDKKISQATKETIQVAKDLGIKIILCTGRPLKGILHYLEELELVDDTDFSITYNGGLIQENKSGNVHYQKTLSKEEVSHIYQETYSVGLPINMIDLDYAYETTYPAGVQSYYPQIMEILSFLKKNPDDFEDNHRFNKAVICTDQELLDQQAQQLPAEFFDSYTTVKSRPILLEVLPKGVSKGDALVRLADLLGISMDEMMACGDEENDLSMIEAAGFGVAMENAIDSLKEAADYITASNNHDGVAQAINYMIFESEY</sequence>
<dbReference type="Gene3D" id="3.30.1240.10">
    <property type="match status" value="1"/>
</dbReference>
<dbReference type="RefSeq" id="WP_256944927.1">
    <property type="nucleotide sequence ID" value="NZ_JANHNZ010000003.1"/>
</dbReference>
<evidence type="ECO:0000313" key="1">
    <source>
        <dbReference type="EMBL" id="MCQ9209818.1"/>
    </source>
</evidence>
<dbReference type="PANTHER" id="PTHR10000">
    <property type="entry name" value="PHOSPHOSERINE PHOSPHATASE"/>
    <property type="match status" value="1"/>
</dbReference>
<dbReference type="SFLD" id="SFLDG01144">
    <property type="entry name" value="C2.B.4:_PGP_Like"/>
    <property type="match status" value="1"/>
</dbReference>
<reference evidence="1" key="2">
    <citation type="journal article" date="2023" name="Curr. Microbiol.">
        <title>Granulicatella seriolae sp. nov., a Novel Facultative Anaerobe Isolated from Yellowtail Marine Fish.</title>
        <authorList>
            <person name="Lee M."/>
            <person name="Choi Y.J."/>
            <person name="Farooq A."/>
            <person name="Jeong J.B."/>
            <person name="Jung M.Y."/>
        </authorList>
    </citation>
    <scope>NUCLEOTIDE SEQUENCE</scope>
    <source>
        <strain evidence="1">S8</strain>
    </source>
</reference>
<dbReference type="Proteomes" id="UP001059480">
    <property type="component" value="Unassembled WGS sequence"/>
</dbReference>
<dbReference type="InterPro" id="IPR036412">
    <property type="entry name" value="HAD-like_sf"/>
</dbReference>
<dbReference type="SFLD" id="SFLDG01140">
    <property type="entry name" value="C2.B:_Phosphomannomutase_and_P"/>
    <property type="match status" value="1"/>
</dbReference>
<gene>
    <name evidence="1" type="ORF">NPA36_04565</name>
</gene>
<dbReference type="EMBL" id="JANHNZ010000003">
    <property type="protein sequence ID" value="MCQ9209818.1"/>
    <property type="molecule type" value="Genomic_DNA"/>
</dbReference>
<organism evidence="1 2">
    <name type="scientific">Granulicatella seriolae</name>
    <dbReference type="NCBI Taxonomy" id="2967226"/>
    <lineage>
        <taxon>Bacteria</taxon>
        <taxon>Bacillati</taxon>
        <taxon>Bacillota</taxon>
        <taxon>Bacilli</taxon>
        <taxon>Lactobacillales</taxon>
        <taxon>Carnobacteriaceae</taxon>
        <taxon>Granulicatella</taxon>
    </lineage>
</organism>
<protein>
    <submittedName>
        <fullName evidence="1">Cof-type HAD-IIB family hydrolase</fullName>
    </submittedName>
</protein>
<dbReference type="PROSITE" id="PS01228">
    <property type="entry name" value="COF_1"/>
    <property type="match status" value="1"/>
</dbReference>
<accession>A0ABT1WMT0</accession>
<dbReference type="NCBIfam" id="TIGR00099">
    <property type="entry name" value="Cof-subfamily"/>
    <property type="match status" value="1"/>
</dbReference>
<keyword evidence="2" id="KW-1185">Reference proteome</keyword>
<dbReference type="InterPro" id="IPR000150">
    <property type="entry name" value="Cof"/>
</dbReference>
<dbReference type="InterPro" id="IPR006379">
    <property type="entry name" value="HAD-SF_hydro_IIB"/>
</dbReference>
<dbReference type="NCBIfam" id="TIGR01484">
    <property type="entry name" value="HAD-SF-IIB"/>
    <property type="match status" value="1"/>
</dbReference>
<comment type="caution">
    <text evidence="1">The sequence shown here is derived from an EMBL/GenBank/DDBJ whole genome shotgun (WGS) entry which is preliminary data.</text>
</comment>
<reference evidence="1" key="1">
    <citation type="submission" date="2022-07" db="EMBL/GenBank/DDBJ databases">
        <authorList>
            <person name="Jung M.-Y."/>
            <person name="Lee M."/>
        </authorList>
    </citation>
    <scope>NUCLEOTIDE SEQUENCE</scope>
    <source>
        <strain evidence="1">S8</strain>
    </source>
</reference>